<organism evidence="1">
    <name type="scientific">Pithovirus LCPAC302</name>
    <dbReference type="NCBI Taxonomy" id="2506593"/>
    <lineage>
        <taxon>Viruses</taxon>
        <taxon>Pithoviruses</taxon>
    </lineage>
</organism>
<reference evidence="1" key="1">
    <citation type="journal article" date="2019" name="MBio">
        <title>Virus Genomes from Deep Sea Sediments Expand the Ocean Megavirome and Support Independent Origins of Viral Gigantism.</title>
        <authorList>
            <person name="Backstrom D."/>
            <person name="Yutin N."/>
            <person name="Jorgensen S.L."/>
            <person name="Dharamshi J."/>
            <person name="Homa F."/>
            <person name="Zaremba-Niedwiedzka K."/>
            <person name="Spang A."/>
            <person name="Wolf Y.I."/>
            <person name="Koonin E.V."/>
            <person name="Ettema T.J."/>
        </authorList>
    </citation>
    <scope>NUCLEOTIDE SEQUENCE</scope>
</reference>
<sequence length="120" mass="14147">MNELYTVIMTATNGSMIKNIIQNIYKNSVPIIITKKYDSFQVHITQNKEVSFNAELLIGNLDKNTNIVQDYICFLEGNIYNWWGKNTIRKKRQVELGDYDLSRYRDGVYQESDEEDSMQY</sequence>
<evidence type="ECO:0000313" key="1">
    <source>
        <dbReference type="EMBL" id="QBK91504.1"/>
    </source>
</evidence>
<protein>
    <submittedName>
        <fullName evidence="1">Uncharacterized protein</fullName>
    </submittedName>
</protein>
<proteinExistence type="predicted"/>
<name>A0A481Z6J7_9VIRU</name>
<accession>A0A481Z6J7</accession>
<gene>
    <name evidence="1" type="ORF">LCPAC302_01240</name>
</gene>
<dbReference type="EMBL" id="MK500541">
    <property type="protein sequence ID" value="QBK91504.1"/>
    <property type="molecule type" value="Genomic_DNA"/>
</dbReference>